<accession>A0AAD7F236</accession>
<dbReference type="Gene3D" id="3.20.20.100">
    <property type="entry name" value="NADP-dependent oxidoreductase domain"/>
    <property type="match status" value="1"/>
</dbReference>
<keyword evidence="1" id="KW-0560">Oxidoreductase</keyword>
<evidence type="ECO:0000256" key="1">
    <source>
        <dbReference type="ARBA" id="ARBA00023002"/>
    </source>
</evidence>
<comment type="similarity">
    <text evidence="2">Belongs to the aldo/keto reductase family. Aldo/keto reductase 2 subfamily.</text>
</comment>
<dbReference type="EMBL" id="JARIHO010000004">
    <property type="protein sequence ID" value="KAJ7362472.1"/>
    <property type="molecule type" value="Genomic_DNA"/>
</dbReference>
<dbReference type="GO" id="GO:0016491">
    <property type="term" value="F:oxidoreductase activity"/>
    <property type="evidence" value="ECO:0007669"/>
    <property type="project" value="UniProtKB-KW"/>
</dbReference>
<evidence type="ECO:0000313" key="5">
    <source>
        <dbReference type="Proteomes" id="UP001218218"/>
    </source>
</evidence>
<keyword evidence="5" id="KW-1185">Reference proteome</keyword>
<comment type="caution">
    <text evidence="4">The sequence shown here is derived from an EMBL/GenBank/DDBJ whole genome shotgun (WGS) entry which is preliminary data.</text>
</comment>
<name>A0AAD7F236_9AGAR</name>
<protein>
    <submittedName>
        <fullName evidence="4">Aryl-alcohol dehydrogenase [NADP+]</fullName>
    </submittedName>
</protein>
<proteinExistence type="inferred from homology"/>
<dbReference type="AlphaFoldDB" id="A0AAD7F236"/>
<dbReference type="InterPro" id="IPR036812">
    <property type="entry name" value="NAD(P)_OxRdtase_dom_sf"/>
</dbReference>
<dbReference type="InterPro" id="IPR023210">
    <property type="entry name" value="NADP_OxRdtase_dom"/>
</dbReference>
<evidence type="ECO:0000259" key="3">
    <source>
        <dbReference type="Pfam" id="PF00248"/>
    </source>
</evidence>
<dbReference type="PANTHER" id="PTHR43364">
    <property type="entry name" value="NADH-SPECIFIC METHYLGLYOXAL REDUCTASE-RELATED"/>
    <property type="match status" value="1"/>
</dbReference>
<dbReference type="Pfam" id="PF00248">
    <property type="entry name" value="Aldo_ket_red"/>
    <property type="match status" value="1"/>
</dbReference>
<dbReference type="SUPFAM" id="SSF51430">
    <property type="entry name" value="NAD(P)-linked oxidoreductase"/>
    <property type="match status" value="1"/>
</dbReference>
<gene>
    <name evidence="4" type="ORF">DFH08DRAFT_323353</name>
</gene>
<dbReference type="Proteomes" id="UP001218218">
    <property type="component" value="Unassembled WGS sequence"/>
</dbReference>
<sequence>MGFGGGSPAPPTALGRYRPLSKHASIHASPLVLGGMSIGDTWQALGMGAMDKTSSFKYLDAFYEAGGNFIDTANNYQNETSEKFIGEWMEQRGNREQMVIATKYTFNAKLADPSIKFKVTYHGNNAKSMRINLENSLKNLRMAYVDIFYVHVWDFETSIKEVMDNLHNLVVAGKVLYLGISDTPAWVVSQANQYAIDSGKTPFAVYQGSWNVMDRAFEREIIPMAREHGMALCAWNVLASGKLRSDAEEARREQSGEQGRDLKLDNNGWKRTEIEKRMSNALEKVAGEVGVGDNVPAVAIAYLLHKAPYVFPMVGGRKPEHLVKNIEGLTISLSPAQIAYLESIVPFEPGFPHNIVGNGSTTLPMLAMVAQVDRAPLPAPILPQPRN</sequence>
<reference evidence="4" key="1">
    <citation type="submission" date="2023-03" db="EMBL/GenBank/DDBJ databases">
        <title>Massive genome expansion in bonnet fungi (Mycena s.s.) driven by repeated elements and novel gene families across ecological guilds.</title>
        <authorList>
            <consortium name="Lawrence Berkeley National Laboratory"/>
            <person name="Harder C.B."/>
            <person name="Miyauchi S."/>
            <person name="Viragh M."/>
            <person name="Kuo A."/>
            <person name="Thoen E."/>
            <person name="Andreopoulos B."/>
            <person name="Lu D."/>
            <person name="Skrede I."/>
            <person name="Drula E."/>
            <person name="Henrissat B."/>
            <person name="Morin E."/>
            <person name="Kohler A."/>
            <person name="Barry K."/>
            <person name="LaButti K."/>
            <person name="Morin E."/>
            <person name="Salamov A."/>
            <person name="Lipzen A."/>
            <person name="Mereny Z."/>
            <person name="Hegedus B."/>
            <person name="Baldrian P."/>
            <person name="Stursova M."/>
            <person name="Weitz H."/>
            <person name="Taylor A."/>
            <person name="Grigoriev I.V."/>
            <person name="Nagy L.G."/>
            <person name="Martin F."/>
            <person name="Kauserud H."/>
        </authorList>
    </citation>
    <scope>NUCLEOTIDE SEQUENCE</scope>
    <source>
        <strain evidence="4">CBHHK002</strain>
    </source>
</reference>
<organism evidence="4 5">
    <name type="scientific">Mycena albidolilacea</name>
    <dbReference type="NCBI Taxonomy" id="1033008"/>
    <lineage>
        <taxon>Eukaryota</taxon>
        <taxon>Fungi</taxon>
        <taxon>Dikarya</taxon>
        <taxon>Basidiomycota</taxon>
        <taxon>Agaricomycotina</taxon>
        <taxon>Agaricomycetes</taxon>
        <taxon>Agaricomycetidae</taxon>
        <taxon>Agaricales</taxon>
        <taxon>Marasmiineae</taxon>
        <taxon>Mycenaceae</taxon>
        <taxon>Mycena</taxon>
    </lineage>
</organism>
<dbReference type="InterPro" id="IPR050523">
    <property type="entry name" value="AKR_Detox_Biosynth"/>
</dbReference>
<feature type="domain" description="NADP-dependent oxidoreductase" evidence="3">
    <location>
        <begin position="30"/>
        <end position="344"/>
    </location>
</feature>
<evidence type="ECO:0000256" key="2">
    <source>
        <dbReference type="ARBA" id="ARBA00038157"/>
    </source>
</evidence>
<evidence type="ECO:0000313" key="4">
    <source>
        <dbReference type="EMBL" id="KAJ7362472.1"/>
    </source>
</evidence>
<dbReference type="PANTHER" id="PTHR43364:SF2">
    <property type="entry name" value="ARYL-ALCOHOL DEHYDROGENASE AAD10-RELATED"/>
    <property type="match status" value="1"/>
</dbReference>